<dbReference type="GO" id="GO:0008270">
    <property type="term" value="F:zinc ion binding"/>
    <property type="evidence" value="ECO:0007669"/>
    <property type="project" value="UniProtKB-KW"/>
</dbReference>
<keyword evidence="5" id="KW-0175">Coiled coil</keyword>
<dbReference type="SMART" id="SM00336">
    <property type="entry name" value="BBOX"/>
    <property type="match status" value="1"/>
</dbReference>
<proteinExistence type="predicted"/>
<accession>A0A8T3D240</accession>
<dbReference type="AlphaFoldDB" id="A0A8T3D240"/>
<keyword evidence="8" id="KW-1185">Reference proteome</keyword>
<feature type="coiled-coil region" evidence="5">
    <location>
        <begin position="147"/>
        <end position="235"/>
    </location>
</feature>
<gene>
    <name evidence="7" type="ORF">AGOR_G00171410</name>
</gene>
<evidence type="ECO:0000256" key="2">
    <source>
        <dbReference type="ARBA" id="ARBA00022771"/>
    </source>
</evidence>
<dbReference type="PANTHER" id="PTHR25465">
    <property type="entry name" value="B-BOX DOMAIN CONTAINING"/>
    <property type="match status" value="1"/>
</dbReference>
<dbReference type="InterPro" id="IPR000315">
    <property type="entry name" value="Znf_B-box"/>
</dbReference>
<sequence>MAEAGVQLDLVQDPMFSEGVLQAAPPAHCYTGPGDVVCDVCTGRKRKAIKSCLVCLASYCETHLKLHDELNPEKRHKLVPATGNLQEKICSHHDKPLEVYCRTDQQCICYQCLMDVHRGHDTVSAAASRYKKQRKLGATQRKFKHRIQERQKDLKDLRQAVQSLTRSAQAAVEDSERIFTELIRSIERRRSEVKELIRDQEKAAVSRAERHLERLEQEIAELRRRDAELEQLSHTEDHIHFLQSCQSVCTPPGPGDLPRITVNPHLSFEAVRKSVFELKQRLEDFCKGELVKISKTVGKNNIAQEEPRSPRLEFLKYSCQLTLDPNTAYSGLRLSEGNRETHAARFHGKAAPAAPAAPGLGSRFHSAPFSNGFAADT</sequence>
<dbReference type="Pfam" id="PF25600">
    <property type="entry name" value="TRIM_CC"/>
    <property type="match status" value="1"/>
</dbReference>
<feature type="domain" description="B box-type" evidence="6">
    <location>
        <begin position="85"/>
        <end position="125"/>
    </location>
</feature>
<evidence type="ECO:0000256" key="5">
    <source>
        <dbReference type="SAM" id="Coils"/>
    </source>
</evidence>
<dbReference type="InterPro" id="IPR051051">
    <property type="entry name" value="E3_ubiq-ligase_TRIM/RNF"/>
</dbReference>
<dbReference type="Gene3D" id="4.10.830.40">
    <property type="match status" value="1"/>
</dbReference>
<keyword evidence="1" id="KW-0479">Metal-binding</keyword>
<organism evidence="7 8">
    <name type="scientific">Albula goreensis</name>
    <dbReference type="NCBI Taxonomy" id="1534307"/>
    <lineage>
        <taxon>Eukaryota</taxon>
        <taxon>Metazoa</taxon>
        <taxon>Chordata</taxon>
        <taxon>Craniata</taxon>
        <taxon>Vertebrata</taxon>
        <taxon>Euteleostomi</taxon>
        <taxon>Actinopterygii</taxon>
        <taxon>Neopterygii</taxon>
        <taxon>Teleostei</taxon>
        <taxon>Albuliformes</taxon>
        <taxon>Albulidae</taxon>
        <taxon>Albula</taxon>
    </lineage>
</organism>
<evidence type="ECO:0000313" key="7">
    <source>
        <dbReference type="EMBL" id="KAI1888698.1"/>
    </source>
</evidence>
<keyword evidence="3" id="KW-0862">Zinc</keyword>
<dbReference type="Pfam" id="PF00643">
    <property type="entry name" value="zf-B_box"/>
    <property type="match status" value="1"/>
</dbReference>
<protein>
    <recommendedName>
        <fullName evidence="6">B box-type domain-containing protein</fullName>
    </recommendedName>
</protein>
<evidence type="ECO:0000313" key="8">
    <source>
        <dbReference type="Proteomes" id="UP000829720"/>
    </source>
</evidence>
<dbReference type="Proteomes" id="UP000829720">
    <property type="component" value="Unassembled WGS sequence"/>
</dbReference>
<dbReference type="Gene3D" id="3.30.160.60">
    <property type="entry name" value="Classic Zinc Finger"/>
    <property type="match status" value="1"/>
</dbReference>
<evidence type="ECO:0000256" key="3">
    <source>
        <dbReference type="ARBA" id="ARBA00022833"/>
    </source>
</evidence>
<evidence type="ECO:0000256" key="1">
    <source>
        <dbReference type="ARBA" id="ARBA00022723"/>
    </source>
</evidence>
<evidence type="ECO:0000259" key="6">
    <source>
        <dbReference type="PROSITE" id="PS50119"/>
    </source>
</evidence>
<evidence type="ECO:0000256" key="4">
    <source>
        <dbReference type="PROSITE-ProRule" id="PRU00024"/>
    </source>
</evidence>
<dbReference type="PROSITE" id="PS50119">
    <property type="entry name" value="ZF_BBOX"/>
    <property type="match status" value="1"/>
</dbReference>
<dbReference type="PANTHER" id="PTHR25465:SF5">
    <property type="entry name" value="E3 UBIQUITIN_ISG15 LIGASE TRIM25-RELATED"/>
    <property type="match status" value="1"/>
</dbReference>
<dbReference type="EMBL" id="JAERUA010000016">
    <property type="protein sequence ID" value="KAI1888698.1"/>
    <property type="molecule type" value="Genomic_DNA"/>
</dbReference>
<comment type="caution">
    <text evidence="7">The sequence shown here is derived from an EMBL/GenBank/DDBJ whole genome shotgun (WGS) entry which is preliminary data.</text>
</comment>
<keyword evidence="2 4" id="KW-0863">Zinc-finger</keyword>
<dbReference type="Gene3D" id="2.60.120.920">
    <property type="match status" value="1"/>
</dbReference>
<dbReference type="CDD" id="cd19769">
    <property type="entry name" value="Bbox2_TRIM16-like"/>
    <property type="match status" value="1"/>
</dbReference>
<dbReference type="InterPro" id="IPR043136">
    <property type="entry name" value="B30.2/SPRY_sf"/>
</dbReference>
<name>A0A8T3D240_9TELE</name>
<reference evidence="7" key="1">
    <citation type="submission" date="2021-01" db="EMBL/GenBank/DDBJ databases">
        <authorList>
            <person name="Zahm M."/>
            <person name="Roques C."/>
            <person name="Cabau C."/>
            <person name="Klopp C."/>
            <person name="Donnadieu C."/>
            <person name="Jouanno E."/>
            <person name="Lampietro C."/>
            <person name="Louis A."/>
            <person name="Herpin A."/>
            <person name="Echchiki A."/>
            <person name="Berthelot C."/>
            <person name="Parey E."/>
            <person name="Roest-Crollius H."/>
            <person name="Braasch I."/>
            <person name="Postlethwait J."/>
            <person name="Bobe J."/>
            <person name="Montfort J."/>
            <person name="Bouchez O."/>
            <person name="Begum T."/>
            <person name="Mejri S."/>
            <person name="Adams A."/>
            <person name="Chen W.-J."/>
            <person name="Guiguen Y."/>
        </authorList>
    </citation>
    <scope>NUCLEOTIDE SEQUENCE</scope>
    <source>
        <tissue evidence="7">Blood</tissue>
    </source>
</reference>
<dbReference type="SUPFAM" id="SSF57845">
    <property type="entry name" value="B-box zinc-binding domain"/>
    <property type="match status" value="1"/>
</dbReference>
<dbReference type="OrthoDB" id="6105938at2759"/>
<dbReference type="InterPro" id="IPR058030">
    <property type="entry name" value="TRIM8/14/16/25/29/45/65_CC"/>
</dbReference>